<proteinExistence type="inferred from homology"/>
<evidence type="ECO:0000313" key="9">
    <source>
        <dbReference type="EMBL" id="SFT85155.1"/>
    </source>
</evidence>
<reference evidence="9 10" key="1">
    <citation type="submission" date="2016-10" db="EMBL/GenBank/DDBJ databases">
        <authorList>
            <person name="de Groot N.N."/>
        </authorList>
    </citation>
    <scope>NUCLEOTIDE SEQUENCE [LARGE SCALE GENOMIC DNA]</scope>
    <source>
        <strain evidence="9 10">CGMCC 1.10959</strain>
    </source>
</reference>
<keyword evidence="3" id="KW-0813">Transport</keyword>
<dbReference type="SUPFAM" id="SSF56954">
    <property type="entry name" value="Outer membrane efflux proteins (OEP)"/>
    <property type="match status" value="1"/>
</dbReference>
<keyword evidence="8" id="KW-0732">Signal</keyword>
<evidence type="ECO:0000313" key="10">
    <source>
        <dbReference type="Proteomes" id="UP000182466"/>
    </source>
</evidence>
<keyword evidence="10" id="KW-1185">Reference proteome</keyword>
<sequence length="472" mass="50429">MSSYWKAGARTAAAWTVVVALGLGTSQAARAENLADAMIGAYNTSGLLEQNRAVLRAADEDVAAAVSTLRPVVDFVARAVASNDRLKPSGVLNELVSSRITAGLEATIILYDGGARQLGILAAKEIVLATRQSLVSFEQQVLLRAVAAFMDVILQTENVSLRENNVRVLGEELKASQDRFEVGEVTRTDVALAESRLAAARSNLAAARGALVSARAEYENVVGRKPGNLVPPRNLPQRAASIDAATAVAVRIHPNILSAQRQVAAREIQIQQATKSLGPTVDGAFSAGLIEDYNRDNDGYDSAVSLNLRQPIYRGGALQSSIRSAMADRDAARGNLLTVQRDTMQAVNNAFVRLEVARASLAATAERVRAARVAFDGIREEATLGARTTLDVLTAEQELLDALTAQISARAEEAIASYQLLAAQGLLTAERMGLAVQIYDPTIYYNLAKDAPATRSKQSRDLDRVLEALGKR</sequence>
<keyword evidence="6" id="KW-0472">Membrane</keyword>
<dbReference type="GO" id="GO:0015562">
    <property type="term" value="F:efflux transmembrane transporter activity"/>
    <property type="evidence" value="ECO:0007669"/>
    <property type="project" value="InterPro"/>
</dbReference>
<feature type="chain" id="PRO_5010235237" evidence="8">
    <location>
        <begin position="32"/>
        <end position="472"/>
    </location>
</feature>
<dbReference type="GO" id="GO:1990281">
    <property type="term" value="C:efflux pump complex"/>
    <property type="evidence" value="ECO:0007669"/>
    <property type="project" value="TreeGrafter"/>
</dbReference>
<dbReference type="Gene3D" id="1.20.1600.10">
    <property type="entry name" value="Outer membrane efflux proteins (OEP)"/>
    <property type="match status" value="1"/>
</dbReference>
<dbReference type="GO" id="GO:0015288">
    <property type="term" value="F:porin activity"/>
    <property type="evidence" value="ECO:0007669"/>
    <property type="project" value="TreeGrafter"/>
</dbReference>
<evidence type="ECO:0000256" key="1">
    <source>
        <dbReference type="ARBA" id="ARBA00004442"/>
    </source>
</evidence>
<evidence type="ECO:0000256" key="6">
    <source>
        <dbReference type="ARBA" id="ARBA00023136"/>
    </source>
</evidence>
<dbReference type="NCBIfam" id="TIGR01844">
    <property type="entry name" value="type_I_sec_TolC"/>
    <property type="match status" value="1"/>
</dbReference>
<dbReference type="STRING" id="999627.SAMN05216236_109105"/>
<accession>A0A1I7BDA0</accession>
<dbReference type="AlphaFoldDB" id="A0A1I7BDA0"/>
<dbReference type="InterPro" id="IPR010130">
    <property type="entry name" value="T1SS_OMP_TolC"/>
</dbReference>
<evidence type="ECO:0000256" key="5">
    <source>
        <dbReference type="ARBA" id="ARBA00022692"/>
    </source>
</evidence>
<evidence type="ECO:0000256" key="2">
    <source>
        <dbReference type="ARBA" id="ARBA00007613"/>
    </source>
</evidence>
<organism evidence="9 10">
    <name type="scientific">Sedimentitalea nanhaiensis</name>
    <dbReference type="NCBI Taxonomy" id="999627"/>
    <lineage>
        <taxon>Bacteria</taxon>
        <taxon>Pseudomonadati</taxon>
        <taxon>Pseudomonadota</taxon>
        <taxon>Alphaproteobacteria</taxon>
        <taxon>Rhodobacterales</taxon>
        <taxon>Paracoccaceae</taxon>
        <taxon>Sedimentitalea</taxon>
    </lineage>
</organism>
<comment type="similarity">
    <text evidence="2">Belongs to the outer membrane factor (OMF) (TC 1.B.17) family.</text>
</comment>
<keyword evidence="7" id="KW-0998">Cell outer membrane</keyword>
<dbReference type="RefSeq" id="WP_027261744.1">
    <property type="nucleotide sequence ID" value="NZ_FPAW01000009.1"/>
</dbReference>
<name>A0A1I7BDA0_9RHOB</name>
<dbReference type="GO" id="GO:0009279">
    <property type="term" value="C:cell outer membrane"/>
    <property type="evidence" value="ECO:0007669"/>
    <property type="project" value="UniProtKB-SubCell"/>
</dbReference>
<comment type="subcellular location">
    <subcellularLocation>
        <location evidence="1">Cell outer membrane</location>
    </subcellularLocation>
</comment>
<keyword evidence="5" id="KW-0812">Transmembrane</keyword>
<evidence type="ECO:0000256" key="4">
    <source>
        <dbReference type="ARBA" id="ARBA00022452"/>
    </source>
</evidence>
<dbReference type="Proteomes" id="UP000182466">
    <property type="component" value="Unassembled WGS sequence"/>
</dbReference>
<dbReference type="EMBL" id="FPAW01000009">
    <property type="protein sequence ID" value="SFT85155.1"/>
    <property type="molecule type" value="Genomic_DNA"/>
</dbReference>
<dbReference type="InterPro" id="IPR051906">
    <property type="entry name" value="TolC-like"/>
</dbReference>
<dbReference type="InterPro" id="IPR003423">
    <property type="entry name" value="OMP_efflux"/>
</dbReference>
<evidence type="ECO:0000256" key="7">
    <source>
        <dbReference type="ARBA" id="ARBA00023237"/>
    </source>
</evidence>
<dbReference type="Pfam" id="PF02321">
    <property type="entry name" value="OEP"/>
    <property type="match status" value="2"/>
</dbReference>
<evidence type="ECO:0000256" key="8">
    <source>
        <dbReference type="SAM" id="SignalP"/>
    </source>
</evidence>
<dbReference type="PANTHER" id="PTHR30026:SF22">
    <property type="entry name" value="OUTER MEMBRANE EFFLUX PROTEIN"/>
    <property type="match status" value="1"/>
</dbReference>
<dbReference type="OrthoDB" id="9789368at2"/>
<keyword evidence="4" id="KW-1134">Transmembrane beta strand</keyword>
<protein>
    <submittedName>
        <fullName evidence="9">Outer membrane protein</fullName>
    </submittedName>
</protein>
<dbReference type="eggNOG" id="COG1538">
    <property type="taxonomic scope" value="Bacteria"/>
</dbReference>
<feature type="signal peptide" evidence="8">
    <location>
        <begin position="1"/>
        <end position="31"/>
    </location>
</feature>
<dbReference type="PANTHER" id="PTHR30026">
    <property type="entry name" value="OUTER MEMBRANE PROTEIN TOLC"/>
    <property type="match status" value="1"/>
</dbReference>
<evidence type="ECO:0000256" key="3">
    <source>
        <dbReference type="ARBA" id="ARBA00022448"/>
    </source>
</evidence>
<gene>
    <name evidence="9" type="ORF">SAMN05216236_109105</name>
</gene>